<evidence type="ECO:0000313" key="1">
    <source>
        <dbReference type="EMBL" id="KAH3684782.1"/>
    </source>
</evidence>
<reference evidence="1" key="2">
    <citation type="submission" date="2021-01" db="EMBL/GenBank/DDBJ databases">
        <authorList>
            <person name="Schikora-Tamarit M.A."/>
        </authorList>
    </citation>
    <scope>NUCLEOTIDE SEQUENCE</scope>
    <source>
        <strain evidence="1">CBS2887</strain>
    </source>
</reference>
<proteinExistence type="predicted"/>
<accession>A0A9P8Q5N9</accession>
<gene>
    <name evidence="1" type="ORF">WICPIJ_004246</name>
</gene>
<evidence type="ECO:0000313" key="2">
    <source>
        <dbReference type="Proteomes" id="UP000774326"/>
    </source>
</evidence>
<organism evidence="1 2">
    <name type="scientific">Wickerhamomyces pijperi</name>
    <name type="common">Yeast</name>
    <name type="synonym">Pichia pijperi</name>
    <dbReference type="NCBI Taxonomy" id="599730"/>
    <lineage>
        <taxon>Eukaryota</taxon>
        <taxon>Fungi</taxon>
        <taxon>Dikarya</taxon>
        <taxon>Ascomycota</taxon>
        <taxon>Saccharomycotina</taxon>
        <taxon>Saccharomycetes</taxon>
        <taxon>Phaffomycetales</taxon>
        <taxon>Wickerhamomycetaceae</taxon>
        <taxon>Wickerhamomyces</taxon>
    </lineage>
</organism>
<dbReference type="Proteomes" id="UP000774326">
    <property type="component" value="Unassembled WGS sequence"/>
</dbReference>
<dbReference type="EMBL" id="JAEUBG010002324">
    <property type="protein sequence ID" value="KAH3684782.1"/>
    <property type="molecule type" value="Genomic_DNA"/>
</dbReference>
<keyword evidence="2" id="KW-1185">Reference proteome</keyword>
<name>A0A9P8Q5N9_WICPI</name>
<dbReference type="AlphaFoldDB" id="A0A9P8Q5N9"/>
<sequence length="183" mass="21473">MVECDDSANLRLEVVWIDKWTIWIHIFNEEADEIMQEWAWRKTLLDQRYQLFSTSSVQIEQRKPVKVHQLGSVPDNRVMKLLQSRLLIKISKGHILRGPLSGPKMEFRRLSIGCEGFGNMEMQQEEEAHEGVVYVSLKERHMTQWLVLFITIGSGYKGAIFPKQVNGMCSKFLRWWRSFGGSW</sequence>
<reference evidence="1" key="1">
    <citation type="journal article" date="2021" name="Open Biol.">
        <title>Shared evolutionary footprints suggest mitochondrial oxidative damage underlies multiple complex I losses in fungi.</title>
        <authorList>
            <person name="Schikora-Tamarit M.A."/>
            <person name="Marcet-Houben M."/>
            <person name="Nosek J."/>
            <person name="Gabaldon T."/>
        </authorList>
    </citation>
    <scope>NUCLEOTIDE SEQUENCE</scope>
    <source>
        <strain evidence="1">CBS2887</strain>
    </source>
</reference>
<protein>
    <submittedName>
        <fullName evidence="1">Uncharacterized protein</fullName>
    </submittedName>
</protein>
<comment type="caution">
    <text evidence="1">The sequence shown here is derived from an EMBL/GenBank/DDBJ whole genome shotgun (WGS) entry which is preliminary data.</text>
</comment>